<keyword evidence="10" id="KW-1185">Reference proteome</keyword>
<comment type="similarity">
    <text evidence="2">Belongs to the ADIPOR family.</text>
</comment>
<accession>A0AAD4ERT2</accession>
<reference evidence="9" key="1">
    <citation type="submission" date="2023-02" db="EMBL/GenBank/DDBJ databases">
        <authorList>
            <person name="Palmer J.M."/>
        </authorList>
    </citation>
    <scope>NUCLEOTIDE SEQUENCE</scope>
    <source>
        <strain evidence="9">FW57</strain>
    </source>
</reference>
<feature type="transmembrane region" description="Helical" evidence="8">
    <location>
        <begin position="157"/>
        <end position="177"/>
    </location>
</feature>
<dbReference type="AlphaFoldDB" id="A0AAD4ERT2"/>
<evidence type="ECO:0000313" key="10">
    <source>
        <dbReference type="Proteomes" id="UP001197093"/>
    </source>
</evidence>
<name>A0AAD4ERT2_9PEZI</name>
<feature type="transmembrane region" description="Helical" evidence="8">
    <location>
        <begin position="84"/>
        <end position="106"/>
    </location>
</feature>
<dbReference type="GO" id="GO:0006882">
    <property type="term" value="P:intracellular zinc ion homeostasis"/>
    <property type="evidence" value="ECO:0007669"/>
    <property type="project" value="TreeGrafter"/>
</dbReference>
<protein>
    <submittedName>
        <fullName evidence="9">Uncharacterized protein</fullName>
    </submittedName>
</protein>
<evidence type="ECO:0000256" key="6">
    <source>
        <dbReference type="PIRSR" id="PIRSR604254-1"/>
    </source>
</evidence>
<evidence type="ECO:0000256" key="3">
    <source>
        <dbReference type="ARBA" id="ARBA00022692"/>
    </source>
</evidence>
<feature type="transmembrane region" description="Helical" evidence="8">
    <location>
        <begin position="238"/>
        <end position="262"/>
    </location>
</feature>
<feature type="region of interest" description="Disordered" evidence="7">
    <location>
        <begin position="1"/>
        <end position="39"/>
    </location>
</feature>
<dbReference type="PANTHER" id="PTHR20855">
    <property type="entry name" value="ADIPOR/PROGESTIN RECEPTOR-RELATED"/>
    <property type="match status" value="1"/>
</dbReference>
<feature type="transmembrane region" description="Helical" evidence="8">
    <location>
        <begin position="118"/>
        <end position="137"/>
    </location>
</feature>
<organism evidence="9 10">
    <name type="scientific">Staphylotrichum longicolle</name>
    <dbReference type="NCBI Taxonomy" id="669026"/>
    <lineage>
        <taxon>Eukaryota</taxon>
        <taxon>Fungi</taxon>
        <taxon>Dikarya</taxon>
        <taxon>Ascomycota</taxon>
        <taxon>Pezizomycotina</taxon>
        <taxon>Sordariomycetes</taxon>
        <taxon>Sordariomycetidae</taxon>
        <taxon>Sordariales</taxon>
        <taxon>Chaetomiaceae</taxon>
        <taxon>Staphylotrichum</taxon>
    </lineage>
</organism>
<dbReference type="GO" id="GO:0016020">
    <property type="term" value="C:membrane"/>
    <property type="evidence" value="ECO:0007669"/>
    <property type="project" value="UniProtKB-SubCell"/>
</dbReference>
<evidence type="ECO:0000256" key="5">
    <source>
        <dbReference type="ARBA" id="ARBA00023136"/>
    </source>
</evidence>
<keyword evidence="4 8" id="KW-1133">Transmembrane helix</keyword>
<feature type="binding site" evidence="6">
    <location>
        <position position="250"/>
    </location>
    <ligand>
        <name>Zn(2+)</name>
        <dbReference type="ChEBI" id="CHEBI:29105"/>
    </ligand>
</feature>
<dbReference type="GO" id="GO:0038023">
    <property type="term" value="F:signaling receptor activity"/>
    <property type="evidence" value="ECO:0007669"/>
    <property type="project" value="TreeGrafter"/>
</dbReference>
<comment type="caution">
    <text evidence="9">The sequence shown here is derived from an EMBL/GenBank/DDBJ whole genome shotgun (WGS) entry which is preliminary data.</text>
</comment>
<dbReference type="PANTHER" id="PTHR20855:SF52">
    <property type="entry name" value="ADIPONECTIN RECEPTOR PROTEIN"/>
    <property type="match status" value="1"/>
</dbReference>
<dbReference type="Pfam" id="PF03006">
    <property type="entry name" value="HlyIII"/>
    <property type="match status" value="1"/>
</dbReference>
<keyword evidence="5 8" id="KW-0472">Membrane</keyword>
<evidence type="ECO:0000256" key="7">
    <source>
        <dbReference type="SAM" id="MobiDB-lite"/>
    </source>
</evidence>
<feature type="transmembrane region" description="Helical" evidence="8">
    <location>
        <begin position="198"/>
        <end position="218"/>
    </location>
</feature>
<dbReference type="GO" id="GO:0046872">
    <property type="term" value="F:metal ion binding"/>
    <property type="evidence" value="ECO:0007669"/>
    <property type="project" value="UniProtKB-KW"/>
</dbReference>
<keyword evidence="6" id="KW-0479">Metal-binding</keyword>
<keyword evidence="3 8" id="KW-0812">Transmembrane</keyword>
<dbReference type="InterPro" id="IPR004254">
    <property type="entry name" value="AdipoR/HlyIII-related"/>
</dbReference>
<feature type="compositionally biased region" description="Basic and acidic residues" evidence="7">
    <location>
        <begin position="30"/>
        <end position="39"/>
    </location>
</feature>
<comment type="subcellular location">
    <subcellularLocation>
        <location evidence="1">Membrane</location>
        <topology evidence="1">Multi-pass membrane protein</topology>
    </subcellularLocation>
</comment>
<dbReference type="EMBL" id="JAHCVI010000004">
    <property type="protein sequence ID" value="KAG7286466.1"/>
    <property type="molecule type" value="Genomic_DNA"/>
</dbReference>
<evidence type="ECO:0000256" key="4">
    <source>
        <dbReference type="ARBA" id="ARBA00022989"/>
    </source>
</evidence>
<evidence type="ECO:0000256" key="1">
    <source>
        <dbReference type="ARBA" id="ARBA00004141"/>
    </source>
</evidence>
<evidence type="ECO:0000313" key="9">
    <source>
        <dbReference type="EMBL" id="KAG7286466.1"/>
    </source>
</evidence>
<keyword evidence="6" id="KW-0862">Zinc</keyword>
<gene>
    <name evidence="9" type="ORF">NEMBOFW57_008777</name>
</gene>
<feature type="binding site" evidence="6">
    <location>
        <position position="138"/>
    </location>
    <ligand>
        <name>Zn(2+)</name>
        <dbReference type="ChEBI" id="CHEBI:29105"/>
    </ligand>
</feature>
<sequence length="284" mass="32244">MAVSKRTATSSAPCGQNKTDPRLTPKLVRKKEPAPTEPRRLLSNTQVPAWYADSFILTGYRPVTHSIRFCLESLAYMHNETVNIYTHLIPAICSAILAVLASRYFASTFPRATSADTLVFQIYLATSVVCFGVSSLYHTLLCHSRYYRDLWVRIDYVAIVFQILGSFVPGIYVGFYCERHLQRLYWSMSPNFRVLRTCSFIATGLSAFAPIIHAASIFPYHQLDRQAGLRYYYLEGVIVLVGAAIYIIFHVLVVLSAMVHLYGILSAFRWNYENPRCPTAVSWL</sequence>
<dbReference type="Proteomes" id="UP001197093">
    <property type="component" value="Unassembled WGS sequence"/>
</dbReference>
<feature type="compositionally biased region" description="Polar residues" evidence="7">
    <location>
        <begin position="1"/>
        <end position="18"/>
    </location>
</feature>
<evidence type="ECO:0000256" key="8">
    <source>
        <dbReference type="SAM" id="Phobius"/>
    </source>
</evidence>
<proteinExistence type="inferred from homology"/>
<evidence type="ECO:0000256" key="2">
    <source>
        <dbReference type="ARBA" id="ARBA00007018"/>
    </source>
</evidence>